<dbReference type="OrthoDB" id="190835at2759"/>
<evidence type="ECO:0000259" key="2">
    <source>
        <dbReference type="PROSITE" id="PS50835"/>
    </source>
</evidence>
<evidence type="ECO:0000313" key="4">
    <source>
        <dbReference type="Proteomes" id="UP000678393"/>
    </source>
</evidence>
<dbReference type="GO" id="GO:0050808">
    <property type="term" value="P:synapse organization"/>
    <property type="evidence" value="ECO:0007669"/>
    <property type="project" value="TreeGrafter"/>
</dbReference>
<dbReference type="SMART" id="SM00409">
    <property type="entry name" value="IG"/>
    <property type="match status" value="1"/>
</dbReference>
<dbReference type="InterPro" id="IPR037448">
    <property type="entry name" value="Zig-8"/>
</dbReference>
<sequence length="215" mass="24526">MVFSILDMVFVILDVVLLILDVVFLILDVGEQDIDISPHLRKNPFVPTFLPTPGNVTFSRGEEAILPCAIENRGTRTIVWRRASDPNPLTIGEDTYVNDRRFKVVHRKHSLEWNLHIQNVQPNDSGMYECQVSARRRNIRQNIMLTVEDENSQQSSINTLKPIGTILLLFLLQISIHGTIFVERGDTLRLVCNATGSEYPPDSIDWFKDGDKIKN</sequence>
<dbReference type="Pfam" id="PF07679">
    <property type="entry name" value="I-set"/>
    <property type="match status" value="1"/>
</dbReference>
<keyword evidence="1" id="KW-1133">Transmembrane helix</keyword>
<dbReference type="SUPFAM" id="SSF48726">
    <property type="entry name" value="Immunoglobulin"/>
    <property type="match status" value="2"/>
</dbReference>
<dbReference type="Gene3D" id="2.60.40.10">
    <property type="entry name" value="Immunoglobulins"/>
    <property type="match status" value="2"/>
</dbReference>
<dbReference type="PROSITE" id="PS50835">
    <property type="entry name" value="IG_LIKE"/>
    <property type="match status" value="2"/>
</dbReference>
<dbReference type="InterPro" id="IPR036179">
    <property type="entry name" value="Ig-like_dom_sf"/>
</dbReference>
<dbReference type="PANTHER" id="PTHR23279:SF36">
    <property type="entry name" value="DEFECTIVE PROBOSCIS EXTENSION RESPONSE 9, ISOFORM A"/>
    <property type="match status" value="1"/>
</dbReference>
<name>A0A8S3ZSB8_9EUPU</name>
<dbReference type="PANTHER" id="PTHR23279">
    <property type="entry name" value="DEFECTIVE PROBOSCIS EXTENSION RESPONSE DPR -RELATED"/>
    <property type="match status" value="1"/>
</dbReference>
<organism evidence="3 4">
    <name type="scientific">Candidula unifasciata</name>
    <dbReference type="NCBI Taxonomy" id="100452"/>
    <lineage>
        <taxon>Eukaryota</taxon>
        <taxon>Metazoa</taxon>
        <taxon>Spiralia</taxon>
        <taxon>Lophotrochozoa</taxon>
        <taxon>Mollusca</taxon>
        <taxon>Gastropoda</taxon>
        <taxon>Heterobranchia</taxon>
        <taxon>Euthyneura</taxon>
        <taxon>Panpulmonata</taxon>
        <taxon>Eupulmonata</taxon>
        <taxon>Stylommatophora</taxon>
        <taxon>Helicina</taxon>
        <taxon>Helicoidea</taxon>
        <taxon>Geomitridae</taxon>
        <taxon>Candidula</taxon>
    </lineage>
</organism>
<dbReference type="EMBL" id="CAJHNH020005268">
    <property type="protein sequence ID" value="CAG5132324.1"/>
    <property type="molecule type" value="Genomic_DNA"/>
</dbReference>
<keyword evidence="4" id="KW-1185">Reference proteome</keyword>
<protein>
    <recommendedName>
        <fullName evidence="2">Ig-like domain-containing protein</fullName>
    </recommendedName>
</protein>
<dbReference type="AlphaFoldDB" id="A0A8S3ZSB8"/>
<dbReference type="InterPro" id="IPR013783">
    <property type="entry name" value="Ig-like_fold"/>
</dbReference>
<accession>A0A8S3ZSB8</accession>
<dbReference type="InterPro" id="IPR007110">
    <property type="entry name" value="Ig-like_dom"/>
</dbReference>
<dbReference type="Proteomes" id="UP000678393">
    <property type="component" value="Unassembled WGS sequence"/>
</dbReference>
<evidence type="ECO:0000256" key="1">
    <source>
        <dbReference type="SAM" id="Phobius"/>
    </source>
</evidence>
<proteinExistence type="predicted"/>
<feature type="domain" description="Ig-like" evidence="2">
    <location>
        <begin position="162"/>
        <end position="215"/>
    </location>
</feature>
<dbReference type="InterPro" id="IPR013098">
    <property type="entry name" value="Ig_I-set"/>
</dbReference>
<keyword evidence="1" id="KW-0472">Membrane</keyword>
<dbReference type="SMART" id="SM00408">
    <property type="entry name" value="IGc2"/>
    <property type="match status" value="1"/>
</dbReference>
<evidence type="ECO:0000313" key="3">
    <source>
        <dbReference type="EMBL" id="CAG5132324.1"/>
    </source>
</evidence>
<feature type="domain" description="Ig-like" evidence="2">
    <location>
        <begin position="47"/>
        <end position="140"/>
    </location>
</feature>
<keyword evidence="1" id="KW-0812">Transmembrane</keyword>
<gene>
    <name evidence="3" type="ORF">CUNI_LOCUS17882</name>
</gene>
<dbReference type="InterPro" id="IPR003599">
    <property type="entry name" value="Ig_sub"/>
</dbReference>
<comment type="caution">
    <text evidence="3">The sequence shown here is derived from an EMBL/GenBank/DDBJ whole genome shotgun (WGS) entry which is preliminary data.</text>
</comment>
<dbReference type="GO" id="GO:0032589">
    <property type="term" value="C:neuron projection membrane"/>
    <property type="evidence" value="ECO:0007669"/>
    <property type="project" value="TreeGrafter"/>
</dbReference>
<reference evidence="3" key="1">
    <citation type="submission" date="2021-04" db="EMBL/GenBank/DDBJ databases">
        <authorList>
            <consortium name="Molecular Ecology Group"/>
        </authorList>
    </citation>
    <scope>NUCLEOTIDE SEQUENCE</scope>
</reference>
<feature type="non-terminal residue" evidence="3">
    <location>
        <position position="1"/>
    </location>
</feature>
<feature type="non-terminal residue" evidence="3">
    <location>
        <position position="215"/>
    </location>
</feature>
<dbReference type="InterPro" id="IPR003598">
    <property type="entry name" value="Ig_sub2"/>
</dbReference>
<feature type="transmembrane region" description="Helical" evidence="1">
    <location>
        <begin position="6"/>
        <end position="27"/>
    </location>
</feature>